<dbReference type="InterPro" id="IPR027777">
    <property type="entry name" value="DCTN6"/>
</dbReference>
<comment type="caution">
    <text evidence="7">The sequence shown here is derived from an EMBL/GenBank/DDBJ whole genome shotgun (WGS) entry which is preliminary data.</text>
</comment>
<evidence type="ECO:0000313" key="7">
    <source>
        <dbReference type="EMBL" id="KAJ6643421.1"/>
    </source>
</evidence>
<keyword evidence="5" id="KW-0206">Cytoskeleton</keyword>
<reference evidence="7" key="1">
    <citation type="submission" date="2022-07" db="EMBL/GenBank/DDBJ databases">
        <authorList>
            <person name="Trinca V."/>
            <person name="Uliana J.V.C."/>
            <person name="Torres T.T."/>
            <person name="Ward R.J."/>
            <person name="Monesi N."/>
        </authorList>
    </citation>
    <scope>NUCLEOTIDE SEQUENCE</scope>
    <source>
        <strain evidence="7">HSMRA1968</strain>
        <tissue evidence="7">Whole embryos</tissue>
    </source>
</reference>
<dbReference type="Proteomes" id="UP001151699">
    <property type="component" value="Chromosome B"/>
</dbReference>
<evidence type="ECO:0000256" key="5">
    <source>
        <dbReference type="ARBA" id="ARBA00023212"/>
    </source>
</evidence>
<evidence type="ECO:0000256" key="6">
    <source>
        <dbReference type="ARBA" id="ARBA00034687"/>
    </source>
</evidence>
<dbReference type="OrthoDB" id="2355at2759"/>
<gene>
    <name evidence="7" type="primary">DCTN6</name>
    <name evidence="7" type="ORF">Bhyg_08382</name>
</gene>
<comment type="similarity">
    <text evidence="2">Belongs to the dynactin subunits 5/6 family. Dynactin subunit 6 subfamily.</text>
</comment>
<dbReference type="EMBL" id="WJQU01000002">
    <property type="protein sequence ID" value="KAJ6643421.1"/>
    <property type="molecule type" value="Genomic_DNA"/>
</dbReference>
<keyword evidence="4" id="KW-0963">Cytoplasm</keyword>
<evidence type="ECO:0000256" key="3">
    <source>
        <dbReference type="ARBA" id="ARBA00016573"/>
    </source>
</evidence>
<dbReference type="InterPro" id="IPR011004">
    <property type="entry name" value="Trimer_LpxA-like_sf"/>
</dbReference>
<dbReference type="PANTHER" id="PTHR13072:SF0">
    <property type="entry name" value="DYNACTIN SUBUNIT 6"/>
    <property type="match status" value="1"/>
</dbReference>
<dbReference type="CDD" id="cd04646">
    <property type="entry name" value="LbH_Dynactin_6"/>
    <property type="match status" value="1"/>
</dbReference>
<name>A0A9Q0N5J1_9DIPT</name>
<comment type="function">
    <text evidence="6">Part of the dynactin complex that activates the molecular motor dynein for ultra-processive transport along microtubules.</text>
</comment>
<evidence type="ECO:0000256" key="1">
    <source>
        <dbReference type="ARBA" id="ARBA00004245"/>
    </source>
</evidence>
<proteinExistence type="inferred from homology"/>
<keyword evidence="8" id="KW-1185">Reference proteome</keyword>
<dbReference type="PANTHER" id="PTHR13072">
    <property type="entry name" value="DYNACTIN 6"/>
    <property type="match status" value="1"/>
</dbReference>
<protein>
    <recommendedName>
        <fullName evidence="3">Dynactin subunit 6</fullName>
    </recommendedName>
</protein>
<evidence type="ECO:0000313" key="8">
    <source>
        <dbReference type="Proteomes" id="UP001151699"/>
    </source>
</evidence>
<dbReference type="Gene3D" id="2.160.10.10">
    <property type="entry name" value="Hexapeptide repeat proteins"/>
    <property type="match status" value="1"/>
</dbReference>
<dbReference type="GO" id="GO:0007052">
    <property type="term" value="P:mitotic spindle organization"/>
    <property type="evidence" value="ECO:0007669"/>
    <property type="project" value="TreeGrafter"/>
</dbReference>
<sequence length="189" mass="20765">MSDMSAKNKLKIYPKSVICDDESVLIGDVTISSGCLIHPHATIHAKSGPIIVGENCLIEEYVTIVHDTGTVDLDNSGPTLVIGSNNVFEVGCTVEAAAIGERNVFECKSYVSNLVTVSNNCVIGAGCQLVDEHHLPENTVIYGKRSEQRETIEKQKSLSMQLDHLRKLLPNYHHIKKPTFDPKKPREIA</sequence>
<organism evidence="7 8">
    <name type="scientific">Pseudolycoriella hygida</name>
    <dbReference type="NCBI Taxonomy" id="35572"/>
    <lineage>
        <taxon>Eukaryota</taxon>
        <taxon>Metazoa</taxon>
        <taxon>Ecdysozoa</taxon>
        <taxon>Arthropoda</taxon>
        <taxon>Hexapoda</taxon>
        <taxon>Insecta</taxon>
        <taxon>Pterygota</taxon>
        <taxon>Neoptera</taxon>
        <taxon>Endopterygota</taxon>
        <taxon>Diptera</taxon>
        <taxon>Nematocera</taxon>
        <taxon>Sciaroidea</taxon>
        <taxon>Sciaridae</taxon>
        <taxon>Pseudolycoriella</taxon>
    </lineage>
</organism>
<dbReference type="SUPFAM" id="SSF51161">
    <property type="entry name" value="Trimeric LpxA-like enzymes"/>
    <property type="match status" value="1"/>
</dbReference>
<dbReference type="AlphaFoldDB" id="A0A9Q0N5J1"/>
<comment type="subcellular location">
    <subcellularLocation>
        <location evidence="1">Cytoplasm</location>
        <location evidence="1">Cytoskeleton</location>
    </subcellularLocation>
</comment>
<evidence type="ECO:0000256" key="2">
    <source>
        <dbReference type="ARBA" id="ARBA00007719"/>
    </source>
</evidence>
<dbReference type="GO" id="GO:0070840">
    <property type="term" value="F:dynein complex binding"/>
    <property type="evidence" value="ECO:0007669"/>
    <property type="project" value="TreeGrafter"/>
</dbReference>
<accession>A0A9Q0N5J1</accession>
<dbReference type="GO" id="GO:0005869">
    <property type="term" value="C:dynactin complex"/>
    <property type="evidence" value="ECO:0007669"/>
    <property type="project" value="InterPro"/>
</dbReference>
<evidence type="ECO:0000256" key="4">
    <source>
        <dbReference type="ARBA" id="ARBA00022490"/>
    </source>
</evidence>